<dbReference type="RefSeq" id="WP_056956795.1">
    <property type="nucleotide sequence ID" value="NZ_AZFJ01000049.1"/>
</dbReference>
<keyword evidence="2" id="KW-1185">Reference proteome</keyword>
<dbReference type="GO" id="GO:0016757">
    <property type="term" value="F:glycosyltransferase activity"/>
    <property type="evidence" value="ECO:0007669"/>
    <property type="project" value="InterPro"/>
</dbReference>
<dbReference type="Proteomes" id="UP000051922">
    <property type="component" value="Unassembled WGS sequence"/>
</dbReference>
<organism evidence="1 2">
    <name type="scientific">Lacticaseibacillus pantheris DSM 15945 = JCM 12539 = NBRC 106106</name>
    <dbReference type="NCBI Taxonomy" id="1423783"/>
    <lineage>
        <taxon>Bacteria</taxon>
        <taxon>Bacillati</taxon>
        <taxon>Bacillota</taxon>
        <taxon>Bacilli</taxon>
        <taxon>Lactobacillales</taxon>
        <taxon>Lactobacillaceae</taxon>
        <taxon>Lacticaseibacillus</taxon>
    </lineage>
</organism>
<keyword evidence="1" id="KW-0808">Transferase</keyword>
<dbReference type="AlphaFoldDB" id="A0A0R1U427"/>
<protein>
    <submittedName>
        <fullName evidence="1">Lipopolysaccharide biosynthesis glycosyltransferase</fullName>
    </submittedName>
</protein>
<gene>
    <name evidence="1" type="ORF">FC50_GL001399</name>
</gene>
<dbReference type="InterPro" id="IPR002495">
    <property type="entry name" value="Glyco_trans_8"/>
</dbReference>
<dbReference type="PATRIC" id="fig|1423783.4.peg.1440"/>
<dbReference type="EMBL" id="AZFJ01000049">
    <property type="protein sequence ID" value="KRL85992.1"/>
    <property type="molecule type" value="Genomic_DNA"/>
</dbReference>
<dbReference type="SUPFAM" id="SSF53448">
    <property type="entry name" value="Nucleotide-diphospho-sugar transferases"/>
    <property type="match status" value="1"/>
</dbReference>
<proteinExistence type="predicted"/>
<comment type="caution">
    <text evidence="1">The sequence shown here is derived from an EMBL/GenBank/DDBJ whole genome shotgun (WGS) entry which is preliminary data.</text>
</comment>
<reference evidence="1 2" key="1">
    <citation type="journal article" date="2015" name="Genome Announc.">
        <title>Expanding the biotechnology potential of lactobacilli through comparative genomics of 213 strains and associated genera.</title>
        <authorList>
            <person name="Sun Z."/>
            <person name="Harris H.M."/>
            <person name="McCann A."/>
            <person name="Guo C."/>
            <person name="Argimon S."/>
            <person name="Zhang W."/>
            <person name="Yang X."/>
            <person name="Jeffery I.B."/>
            <person name="Cooney J.C."/>
            <person name="Kagawa T.F."/>
            <person name="Liu W."/>
            <person name="Song Y."/>
            <person name="Salvetti E."/>
            <person name="Wrobel A."/>
            <person name="Rasinkangas P."/>
            <person name="Parkhill J."/>
            <person name="Rea M.C."/>
            <person name="O'Sullivan O."/>
            <person name="Ritari J."/>
            <person name="Douillard F.P."/>
            <person name="Paul Ross R."/>
            <person name="Yang R."/>
            <person name="Briner A.E."/>
            <person name="Felis G.E."/>
            <person name="de Vos W.M."/>
            <person name="Barrangou R."/>
            <person name="Klaenhammer T.R."/>
            <person name="Caufield P.W."/>
            <person name="Cui Y."/>
            <person name="Zhang H."/>
            <person name="O'Toole P.W."/>
        </authorList>
    </citation>
    <scope>NUCLEOTIDE SEQUENCE [LARGE SCALE GENOMIC DNA]</scope>
    <source>
        <strain evidence="1 2">DSM 15945</strain>
    </source>
</reference>
<dbReference type="Pfam" id="PF01501">
    <property type="entry name" value="Glyco_transf_8"/>
    <property type="match status" value="1"/>
</dbReference>
<sequence length="277" mass="32534">MDVLYCGDAKMADGLLISVLSLLRTVQEPLHVHILTAHITVGMKEYRPVNDETVELLLQQVQQVDSANTVVKHDVTELFNMEPPLANMDTIFTPNCVLRLFADQVPDLPDRILYLDTDVVSRRDCSEFYHQNMDGIELAGTLDYYGRWFFHNRGIRFDYLNSGVLLLNLKEIRRTGLFERARRLCVTTQMFMPDQSALNRLVTEVRIMPRRYNDQRRLHADTVFQHFTTSFRLWPWVHTLTVKPWQVTAVHDQLKLHEYDDVLDEYDRLEPQLKDKN</sequence>
<dbReference type="STRING" id="1423783.FC50_GL001399"/>
<evidence type="ECO:0000313" key="1">
    <source>
        <dbReference type="EMBL" id="KRL85992.1"/>
    </source>
</evidence>
<accession>A0A0R1U427</accession>
<evidence type="ECO:0000313" key="2">
    <source>
        <dbReference type="Proteomes" id="UP000051922"/>
    </source>
</evidence>
<name>A0A0R1U427_9LACO</name>
<dbReference type="InterPro" id="IPR029044">
    <property type="entry name" value="Nucleotide-diphossugar_trans"/>
</dbReference>
<dbReference type="Gene3D" id="3.90.550.10">
    <property type="entry name" value="Spore Coat Polysaccharide Biosynthesis Protein SpsA, Chain A"/>
    <property type="match status" value="1"/>
</dbReference>
<dbReference type="OrthoDB" id="5672604at2"/>